<evidence type="ECO:0000256" key="1">
    <source>
        <dbReference type="SAM" id="Phobius"/>
    </source>
</evidence>
<gene>
    <name evidence="2" type="ORF">N5B56_01190</name>
</gene>
<dbReference type="EMBL" id="JAODBU010000002">
    <property type="protein sequence ID" value="MCT7397699.1"/>
    <property type="molecule type" value="Genomic_DNA"/>
</dbReference>
<dbReference type="RefSeq" id="WP_260978136.1">
    <property type="nucleotide sequence ID" value="NZ_JAODBU010000002.1"/>
</dbReference>
<comment type="caution">
    <text evidence="2">The sequence shown here is derived from an EMBL/GenBank/DDBJ whole genome shotgun (WGS) entry which is preliminary data.</text>
</comment>
<feature type="transmembrane region" description="Helical" evidence="1">
    <location>
        <begin position="131"/>
        <end position="158"/>
    </location>
</feature>
<feature type="transmembrane region" description="Helical" evidence="1">
    <location>
        <begin position="101"/>
        <end position="119"/>
    </location>
</feature>
<evidence type="ECO:0000313" key="3">
    <source>
        <dbReference type="Proteomes" id="UP001431199"/>
    </source>
</evidence>
<accession>A0ABT2LWQ4</accession>
<reference evidence="2" key="1">
    <citation type="submission" date="2022-09" db="EMBL/GenBank/DDBJ databases">
        <title>Eubacterium sp. LFL-14 isolated from human feces.</title>
        <authorList>
            <person name="Liu F."/>
        </authorList>
    </citation>
    <scope>NUCLEOTIDE SEQUENCE</scope>
    <source>
        <strain evidence="2">LFL-14</strain>
    </source>
</reference>
<evidence type="ECO:0000313" key="2">
    <source>
        <dbReference type="EMBL" id="MCT7397699.1"/>
    </source>
</evidence>
<keyword evidence="3" id="KW-1185">Reference proteome</keyword>
<organism evidence="2 3">
    <name type="scientific">Eubacterium album</name>
    <dbReference type="NCBI Taxonomy" id="2978477"/>
    <lineage>
        <taxon>Bacteria</taxon>
        <taxon>Bacillati</taxon>
        <taxon>Bacillota</taxon>
        <taxon>Clostridia</taxon>
        <taxon>Eubacteriales</taxon>
        <taxon>Eubacteriaceae</taxon>
        <taxon>Eubacterium</taxon>
    </lineage>
</organism>
<keyword evidence="1" id="KW-1133">Transmembrane helix</keyword>
<name>A0ABT2LWQ4_9FIRM</name>
<keyword evidence="1" id="KW-0812">Transmembrane</keyword>
<sequence length="211" mass="24280">MYLIESIIIIILITIAMQILSFIYSAISYYINHYMLVKSVSAKKIKAAGVFLTILYILISITCLGGVYEGIKHLPSLIGIDESLVNAIVNPPRDLTKINTAYIYIPVIVMILEIVKNIADYVIEKKKINAAIILPIIYTFMFTYWSFILPTGISVYWITRSVISFAKKQILNKLYGICDKIIQKQLFKNPEKYRKFIEQKQLEKAEKIKNE</sequence>
<protein>
    <submittedName>
        <fullName evidence="2">YidC/Oxa1 family membrane protein insertase</fullName>
    </submittedName>
</protein>
<dbReference type="Proteomes" id="UP001431199">
    <property type="component" value="Unassembled WGS sequence"/>
</dbReference>
<proteinExistence type="predicted"/>
<feature type="transmembrane region" description="Helical" evidence="1">
    <location>
        <begin position="6"/>
        <end position="27"/>
    </location>
</feature>
<feature type="transmembrane region" description="Helical" evidence="1">
    <location>
        <begin position="48"/>
        <end position="68"/>
    </location>
</feature>
<keyword evidence="1" id="KW-0472">Membrane</keyword>